<proteinExistence type="predicted"/>
<name>A0A5C4JER9_9ACTN</name>
<protein>
    <submittedName>
        <fullName evidence="1">Uncharacterized protein</fullName>
    </submittedName>
</protein>
<sequence>MFETGRGWDDGDLCLWRDEGRWELTGPDGAIEVPEFGLFGNSQRAGDTTGAQAAAAAVITALTGRAVTGWDRDEWARSVYGPSSWYACLAPA</sequence>
<accession>A0A5C4JER9</accession>
<dbReference type="EMBL" id="VCKW01000054">
    <property type="protein sequence ID" value="TMR02175.1"/>
    <property type="molecule type" value="Genomic_DNA"/>
</dbReference>
<reference evidence="1 2" key="1">
    <citation type="submission" date="2019-05" db="EMBL/GenBank/DDBJ databases">
        <title>Draft genome sequence of Actinomadura sp. 14C53.</title>
        <authorList>
            <person name="Saricaoglu S."/>
            <person name="Isik K."/>
        </authorList>
    </citation>
    <scope>NUCLEOTIDE SEQUENCE [LARGE SCALE GENOMIC DNA]</scope>
    <source>
        <strain evidence="1 2">14C53</strain>
    </source>
</reference>
<evidence type="ECO:0000313" key="2">
    <source>
        <dbReference type="Proteomes" id="UP000309174"/>
    </source>
</evidence>
<evidence type="ECO:0000313" key="1">
    <source>
        <dbReference type="EMBL" id="TMR02175.1"/>
    </source>
</evidence>
<comment type="caution">
    <text evidence="1">The sequence shown here is derived from an EMBL/GenBank/DDBJ whole genome shotgun (WGS) entry which is preliminary data.</text>
</comment>
<gene>
    <name evidence="1" type="ORF">ETD83_13235</name>
</gene>
<dbReference type="RefSeq" id="WP_138645401.1">
    <property type="nucleotide sequence ID" value="NZ_VCKW01000054.1"/>
</dbReference>
<dbReference type="OrthoDB" id="3543569at2"/>
<organism evidence="1 2">
    <name type="scientific">Actinomadura soli</name>
    <dbReference type="NCBI Taxonomy" id="2508997"/>
    <lineage>
        <taxon>Bacteria</taxon>
        <taxon>Bacillati</taxon>
        <taxon>Actinomycetota</taxon>
        <taxon>Actinomycetes</taxon>
        <taxon>Streptosporangiales</taxon>
        <taxon>Thermomonosporaceae</taxon>
        <taxon>Actinomadura</taxon>
    </lineage>
</organism>
<dbReference type="Proteomes" id="UP000309174">
    <property type="component" value="Unassembled WGS sequence"/>
</dbReference>
<keyword evidence="2" id="KW-1185">Reference proteome</keyword>
<dbReference type="AlphaFoldDB" id="A0A5C4JER9"/>